<keyword evidence="2" id="KW-1185">Reference proteome</keyword>
<dbReference type="Proteomes" id="UP000253551">
    <property type="component" value="Unassembled WGS sequence"/>
</dbReference>
<protein>
    <submittedName>
        <fullName evidence="1">Uncharacterized protein</fullName>
    </submittedName>
</protein>
<name>A0A367KUY7_RHIST</name>
<accession>A0A367KUY7</accession>
<dbReference type="EMBL" id="PJQM01000248">
    <property type="protein sequence ID" value="RCI06023.1"/>
    <property type="molecule type" value="Genomic_DNA"/>
</dbReference>
<evidence type="ECO:0000313" key="2">
    <source>
        <dbReference type="Proteomes" id="UP000253551"/>
    </source>
</evidence>
<proteinExistence type="predicted"/>
<dbReference type="AlphaFoldDB" id="A0A367KUY7"/>
<organism evidence="1 2">
    <name type="scientific">Rhizopus stolonifer</name>
    <name type="common">Rhizopus nigricans</name>
    <dbReference type="NCBI Taxonomy" id="4846"/>
    <lineage>
        <taxon>Eukaryota</taxon>
        <taxon>Fungi</taxon>
        <taxon>Fungi incertae sedis</taxon>
        <taxon>Mucoromycota</taxon>
        <taxon>Mucoromycotina</taxon>
        <taxon>Mucoromycetes</taxon>
        <taxon>Mucorales</taxon>
        <taxon>Mucorineae</taxon>
        <taxon>Rhizopodaceae</taxon>
        <taxon>Rhizopus</taxon>
    </lineage>
</organism>
<evidence type="ECO:0000313" key="1">
    <source>
        <dbReference type="EMBL" id="RCI06023.1"/>
    </source>
</evidence>
<reference evidence="1 2" key="1">
    <citation type="journal article" date="2018" name="G3 (Bethesda)">
        <title>Phylogenetic and Phylogenomic Definition of Rhizopus Species.</title>
        <authorList>
            <person name="Gryganskyi A.P."/>
            <person name="Golan J."/>
            <person name="Dolatabadi S."/>
            <person name="Mondo S."/>
            <person name="Robb S."/>
            <person name="Idnurm A."/>
            <person name="Muszewska A."/>
            <person name="Steczkiewicz K."/>
            <person name="Masonjones S."/>
            <person name="Liao H.L."/>
            <person name="Gajdeczka M.T."/>
            <person name="Anike F."/>
            <person name="Vuek A."/>
            <person name="Anishchenko I.M."/>
            <person name="Voigt K."/>
            <person name="de Hoog G.S."/>
            <person name="Smith M.E."/>
            <person name="Heitman J."/>
            <person name="Vilgalys R."/>
            <person name="Stajich J.E."/>
        </authorList>
    </citation>
    <scope>NUCLEOTIDE SEQUENCE [LARGE SCALE GENOMIC DNA]</scope>
    <source>
        <strain evidence="1 2">LSU 92-RS-03</strain>
    </source>
</reference>
<gene>
    <name evidence="1" type="ORF">CU098_008489</name>
</gene>
<feature type="non-terminal residue" evidence="1">
    <location>
        <position position="1"/>
    </location>
</feature>
<comment type="caution">
    <text evidence="1">The sequence shown here is derived from an EMBL/GenBank/DDBJ whole genome shotgun (WGS) entry which is preliminary data.</text>
</comment>
<sequence length="62" mass="7479">LSIKVEHLSPEEDNSVLLEMEEHGKYWTKIQWASHWKHVLQYTDRTSQALSDYKKSAIWEDY</sequence>